<comment type="subcellular location">
    <subcellularLocation>
        <location evidence="1">Cell outer membrane</location>
    </subcellularLocation>
</comment>
<reference evidence="5 6" key="1">
    <citation type="submission" date="2023-10" db="EMBL/GenBank/DDBJ databases">
        <title>Screening of Alkalihalobacillus lindianensis BZ-TG-R113 and Its Alleviation of Salt Stress on Rapeseed Growth.</title>
        <authorList>
            <person name="Zhao B."/>
            <person name="Guo T."/>
        </authorList>
    </citation>
    <scope>NUCLEOTIDE SEQUENCE [LARGE SCALE GENOMIC DNA]</scope>
    <source>
        <strain evidence="5 6">BZ-TG-R113</strain>
    </source>
</reference>
<dbReference type="Pfam" id="PF00593">
    <property type="entry name" value="TonB_dep_Rec_b-barrel"/>
    <property type="match status" value="1"/>
</dbReference>
<evidence type="ECO:0000313" key="5">
    <source>
        <dbReference type="EMBL" id="MDV2687288.1"/>
    </source>
</evidence>
<dbReference type="InterPro" id="IPR036942">
    <property type="entry name" value="Beta-barrel_TonB_sf"/>
</dbReference>
<gene>
    <name evidence="5" type="ORF">RYX56_23355</name>
</gene>
<proteinExistence type="predicted"/>
<dbReference type="InterPro" id="IPR000531">
    <property type="entry name" value="Beta-barrel_TonB"/>
</dbReference>
<organism evidence="5 6">
    <name type="scientific">Alkalihalophilus lindianensis</name>
    <dbReference type="NCBI Taxonomy" id="1630542"/>
    <lineage>
        <taxon>Bacteria</taxon>
        <taxon>Bacillati</taxon>
        <taxon>Bacillota</taxon>
        <taxon>Bacilli</taxon>
        <taxon>Bacillales</taxon>
        <taxon>Bacillaceae</taxon>
        <taxon>Alkalihalophilus</taxon>
    </lineage>
</organism>
<evidence type="ECO:0000256" key="2">
    <source>
        <dbReference type="ARBA" id="ARBA00023136"/>
    </source>
</evidence>
<accession>A0ABU3XIV9</accession>
<feature type="non-terminal residue" evidence="5">
    <location>
        <position position="86"/>
    </location>
</feature>
<name>A0ABU3XIV9_9BACI</name>
<evidence type="ECO:0000256" key="1">
    <source>
        <dbReference type="ARBA" id="ARBA00004442"/>
    </source>
</evidence>
<keyword evidence="6" id="KW-1185">Reference proteome</keyword>
<dbReference type="Gene3D" id="2.40.170.20">
    <property type="entry name" value="TonB-dependent receptor, beta-barrel domain"/>
    <property type="match status" value="1"/>
</dbReference>
<feature type="domain" description="TonB-dependent receptor-like beta-barrel" evidence="4">
    <location>
        <begin position="1"/>
        <end position="79"/>
    </location>
</feature>
<dbReference type="RefSeq" id="WP_317124257.1">
    <property type="nucleotide sequence ID" value="NZ_JAWJBA010000541.1"/>
</dbReference>
<keyword evidence="2" id="KW-0472">Membrane</keyword>
<protein>
    <submittedName>
        <fullName evidence="5">TonB-dependent receptor</fullName>
    </submittedName>
</protein>
<keyword evidence="5" id="KW-0675">Receptor</keyword>
<evidence type="ECO:0000259" key="4">
    <source>
        <dbReference type="Pfam" id="PF00593"/>
    </source>
</evidence>
<sequence length="86" mass="9395">RDQIVWTPGADGRWRPENVQQTATHGLEAAARWARADGWGRPTLDVSAAYTHAVDRSDPAAPTYGRQLRYVPRVVARASASATPGR</sequence>
<evidence type="ECO:0000256" key="3">
    <source>
        <dbReference type="ARBA" id="ARBA00023237"/>
    </source>
</evidence>
<comment type="caution">
    <text evidence="5">The sequence shown here is derived from an EMBL/GenBank/DDBJ whole genome shotgun (WGS) entry which is preliminary data.</text>
</comment>
<dbReference type="Proteomes" id="UP001287282">
    <property type="component" value="Unassembled WGS sequence"/>
</dbReference>
<dbReference type="EMBL" id="JAWJBA010000541">
    <property type="protein sequence ID" value="MDV2687288.1"/>
    <property type="molecule type" value="Genomic_DNA"/>
</dbReference>
<evidence type="ECO:0000313" key="6">
    <source>
        <dbReference type="Proteomes" id="UP001287282"/>
    </source>
</evidence>
<dbReference type="SUPFAM" id="SSF56935">
    <property type="entry name" value="Porins"/>
    <property type="match status" value="1"/>
</dbReference>
<keyword evidence="3" id="KW-0998">Cell outer membrane</keyword>
<feature type="non-terminal residue" evidence="5">
    <location>
        <position position="1"/>
    </location>
</feature>